<reference evidence="1" key="1">
    <citation type="journal article" date="2015" name="Nature">
        <title>Complex archaea that bridge the gap between prokaryotes and eukaryotes.</title>
        <authorList>
            <person name="Spang A."/>
            <person name="Saw J.H."/>
            <person name="Jorgensen S.L."/>
            <person name="Zaremba-Niedzwiedzka K."/>
            <person name="Martijn J."/>
            <person name="Lind A.E."/>
            <person name="van Eijk R."/>
            <person name="Schleper C."/>
            <person name="Guy L."/>
            <person name="Ettema T.J."/>
        </authorList>
    </citation>
    <scope>NUCLEOTIDE SEQUENCE</scope>
</reference>
<gene>
    <name evidence="1" type="ORF">LCGC14_0665890</name>
</gene>
<sequence length="25" mass="2886">AEIVIFQWTKQAATPTFKKILPIIK</sequence>
<proteinExistence type="predicted"/>
<comment type="caution">
    <text evidence="1">The sequence shown here is derived from an EMBL/GenBank/DDBJ whole genome shotgun (WGS) entry which is preliminary data.</text>
</comment>
<accession>A0A0F9RCF2</accession>
<name>A0A0F9RCF2_9ZZZZ</name>
<dbReference type="EMBL" id="LAZR01001292">
    <property type="protein sequence ID" value="KKN47157.1"/>
    <property type="molecule type" value="Genomic_DNA"/>
</dbReference>
<evidence type="ECO:0000313" key="1">
    <source>
        <dbReference type="EMBL" id="KKN47157.1"/>
    </source>
</evidence>
<dbReference type="AlphaFoldDB" id="A0A0F9RCF2"/>
<feature type="non-terminal residue" evidence="1">
    <location>
        <position position="1"/>
    </location>
</feature>
<protein>
    <submittedName>
        <fullName evidence="1">Uncharacterized protein</fullName>
    </submittedName>
</protein>
<organism evidence="1">
    <name type="scientific">marine sediment metagenome</name>
    <dbReference type="NCBI Taxonomy" id="412755"/>
    <lineage>
        <taxon>unclassified sequences</taxon>
        <taxon>metagenomes</taxon>
        <taxon>ecological metagenomes</taxon>
    </lineage>
</organism>